<keyword evidence="3" id="KW-0732">Signal</keyword>
<dbReference type="GO" id="GO:0006629">
    <property type="term" value="P:lipid metabolic process"/>
    <property type="evidence" value="ECO:0007669"/>
    <property type="project" value="UniProtKB-KW"/>
</dbReference>
<evidence type="ECO:0000256" key="1">
    <source>
        <dbReference type="ARBA" id="ARBA00023098"/>
    </source>
</evidence>
<organism evidence="5 6">
    <name type="scientific">Capsaspora owczarzaki (strain ATCC 30864)</name>
    <dbReference type="NCBI Taxonomy" id="595528"/>
    <lineage>
        <taxon>Eukaryota</taxon>
        <taxon>Filasterea</taxon>
        <taxon>Capsaspora</taxon>
    </lineage>
</organism>
<feature type="short sequence motif" description="DGA/G" evidence="2">
    <location>
        <begin position="202"/>
        <end position="204"/>
    </location>
</feature>
<dbReference type="PhylomeDB" id="A0A0D2WTQ4"/>
<keyword evidence="6" id="KW-1185">Reference proteome</keyword>
<dbReference type="SUPFAM" id="SSF52151">
    <property type="entry name" value="FabD/lysophospholipase-like"/>
    <property type="match status" value="1"/>
</dbReference>
<reference evidence="6" key="1">
    <citation type="submission" date="2011-02" db="EMBL/GenBank/DDBJ databases">
        <title>The Genome Sequence of Capsaspora owczarzaki ATCC 30864.</title>
        <authorList>
            <person name="Russ C."/>
            <person name="Cuomo C."/>
            <person name="Burger G."/>
            <person name="Gray M.W."/>
            <person name="Holland P.W.H."/>
            <person name="King N."/>
            <person name="Lang F.B.F."/>
            <person name="Roger A.J."/>
            <person name="Ruiz-Trillo I."/>
            <person name="Young S.K."/>
            <person name="Zeng Q."/>
            <person name="Gargeya S."/>
            <person name="Alvarado L."/>
            <person name="Berlin A."/>
            <person name="Chapman S.B."/>
            <person name="Chen Z."/>
            <person name="Freedman E."/>
            <person name="Gellesch M."/>
            <person name="Goldberg J."/>
            <person name="Griggs A."/>
            <person name="Gujja S."/>
            <person name="Heilman E."/>
            <person name="Heiman D."/>
            <person name="Howarth C."/>
            <person name="Mehta T."/>
            <person name="Neiman D."/>
            <person name="Pearson M."/>
            <person name="Roberts A."/>
            <person name="Saif S."/>
            <person name="Shea T."/>
            <person name="Shenoy N."/>
            <person name="Sisk P."/>
            <person name="Stolte C."/>
            <person name="Sykes S."/>
            <person name="White J."/>
            <person name="Yandava C."/>
            <person name="Haas B."/>
            <person name="Nusbaum C."/>
            <person name="Birren B."/>
        </authorList>
    </citation>
    <scope>NUCLEOTIDE SEQUENCE</scope>
    <source>
        <strain evidence="6">ATCC 30864</strain>
    </source>
</reference>
<keyword evidence="1" id="KW-0443">Lipid metabolism</keyword>
<dbReference type="InterPro" id="IPR002641">
    <property type="entry name" value="PNPLA_dom"/>
</dbReference>
<evidence type="ECO:0000256" key="3">
    <source>
        <dbReference type="SAM" id="SignalP"/>
    </source>
</evidence>
<dbReference type="EMBL" id="KE346368">
    <property type="protein sequence ID" value="KJE95083.1"/>
    <property type="molecule type" value="Genomic_DNA"/>
</dbReference>
<evidence type="ECO:0000256" key="2">
    <source>
        <dbReference type="PROSITE-ProRule" id="PRU01161"/>
    </source>
</evidence>
<evidence type="ECO:0000313" key="6">
    <source>
        <dbReference type="Proteomes" id="UP000008743"/>
    </source>
</evidence>
<dbReference type="Gene3D" id="3.40.1090.10">
    <property type="entry name" value="Cytosolic phospholipase A2 catalytic domain"/>
    <property type="match status" value="1"/>
</dbReference>
<evidence type="ECO:0000313" key="5">
    <source>
        <dbReference type="EMBL" id="KJE95083.1"/>
    </source>
</evidence>
<evidence type="ECO:0000259" key="4">
    <source>
        <dbReference type="PROSITE" id="PS51635"/>
    </source>
</evidence>
<feature type="signal peptide" evidence="3">
    <location>
        <begin position="1"/>
        <end position="26"/>
    </location>
</feature>
<comment type="caution">
    <text evidence="2">Lacks conserved residue(s) required for the propagation of feature annotation.</text>
</comment>
<dbReference type="Proteomes" id="UP000008743">
    <property type="component" value="Unassembled WGS sequence"/>
</dbReference>
<feature type="short sequence motif" description="GXGXXG" evidence="2">
    <location>
        <begin position="44"/>
        <end position="49"/>
    </location>
</feature>
<feature type="chain" id="PRO_5002270185" description="PNPLA domain-containing protein" evidence="3">
    <location>
        <begin position="27"/>
        <end position="336"/>
    </location>
</feature>
<dbReference type="InParanoid" id="A0A0D2WTQ4"/>
<dbReference type="OrthoDB" id="17120at2759"/>
<name>A0A0D2WTQ4_CAPO3</name>
<gene>
    <name evidence="5" type="ORF">CAOG_005575</name>
</gene>
<dbReference type="PROSITE" id="PS51635">
    <property type="entry name" value="PNPLA"/>
    <property type="match status" value="1"/>
</dbReference>
<dbReference type="Pfam" id="PF01734">
    <property type="entry name" value="Patatin"/>
    <property type="match status" value="1"/>
</dbReference>
<sequence length="336" mass="35830">MVMRIAAAAATALLVTIALSSQLAFAAPLVRDRSTPCRALALAGGGDRGAYQAGVFQAFVENAPDQVTYDVVTGISSINTAALCMYKQGDEKAALDFVLGEWLSIVASDIYKNWPLGIAEGFAVKSGLFSTAPLDAYLHSKVNVTETLASGRKCVVGATSLTRDAYTQFDSTNANWLTALRASSAVPGVFEAVTIGDETFVDGGAEYMTPVSDALAKCAEVSDNLSIDVILCIGLQLPDANHTWITPEVFLRTATLEAQNILMKNAQSASVAFPNAKIRLVFPSKVLPGYFLTFKPEYAEEMIKVGYTDGINALKADGTLPEGFEAVELDLSRFRK</sequence>
<dbReference type="AlphaFoldDB" id="A0A0D2WTQ4"/>
<dbReference type="InterPro" id="IPR016035">
    <property type="entry name" value="Acyl_Trfase/lysoPLipase"/>
</dbReference>
<proteinExistence type="predicted"/>
<accession>A0A0D2WTQ4</accession>
<protein>
    <recommendedName>
        <fullName evidence="4">PNPLA domain-containing protein</fullName>
    </recommendedName>
</protein>
<feature type="domain" description="PNPLA" evidence="4">
    <location>
        <begin position="40"/>
        <end position="215"/>
    </location>
</feature>